<dbReference type="InterPro" id="IPR002881">
    <property type="entry name" value="DUF58"/>
</dbReference>
<dbReference type="PANTHER" id="PTHR34351">
    <property type="entry name" value="SLR1927 PROTEIN-RELATED"/>
    <property type="match status" value="1"/>
</dbReference>
<name>A0A2A2TEG9_9CYAN</name>
<dbReference type="OrthoDB" id="9778037at2"/>
<accession>A0A2A2TEG9</accession>
<dbReference type="EMBL" id="NTFS01000282">
    <property type="protein sequence ID" value="PAX52113.1"/>
    <property type="molecule type" value="Genomic_DNA"/>
</dbReference>
<gene>
    <name evidence="3" type="ORF">CK510_21085</name>
</gene>
<feature type="transmembrane region" description="Helical" evidence="1">
    <location>
        <begin position="12"/>
        <end position="35"/>
    </location>
</feature>
<sequence length="389" mass="43366">MIKPIINYLETRACAPAYSGWVLAGIAICFFGAAINTMAGWLYVISGLSCAILGVAAILPSRSLSGLTVSRASIEPVTVGEDLRVELKITNTSQKTVSLLKIEDILPLLLKNKLDSKPIEQTIDRIAPQNNYHWEYYYSAQHRGIYRWQTVELKSGAPFGLFWSRRDRNCKATAVVYPQILPLVSCPLIDEIGQDESRRSNYQGNPDGAATEGLIRSLRPYRTGDPIRLVHWRTSARYGELRVRELETITGGEDVAIALDSAAQWDEENFEQAVITAASLYFYAQRQQMNVQLWTAATGLVKGENRRILETLAATSPLEDAITTEVPKLPLIWLTENPTTLASLPNGSRWALWQNSASSQSRQIISKDAPGLIINQEEQLQIQLQKTFS</sequence>
<organism evidence="3 4">
    <name type="scientific">Brunnivagina elsteri CCALA 953</name>
    <dbReference type="NCBI Taxonomy" id="987040"/>
    <lineage>
        <taxon>Bacteria</taxon>
        <taxon>Bacillati</taxon>
        <taxon>Cyanobacteriota</taxon>
        <taxon>Cyanophyceae</taxon>
        <taxon>Nostocales</taxon>
        <taxon>Calotrichaceae</taxon>
        <taxon>Brunnivagina</taxon>
    </lineage>
</organism>
<keyword evidence="1" id="KW-1133">Transmembrane helix</keyword>
<evidence type="ECO:0000313" key="3">
    <source>
        <dbReference type="EMBL" id="PAX52113.1"/>
    </source>
</evidence>
<keyword evidence="4" id="KW-1185">Reference proteome</keyword>
<dbReference type="Pfam" id="PF01882">
    <property type="entry name" value="DUF58"/>
    <property type="match status" value="1"/>
</dbReference>
<reference evidence="3 4" key="1">
    <citation type="submission" date="2017-08" db="EMBL/GenBank/DDBJ databases">
        <title>Draft genome sequence of filamentous cyanobacterium Calothrix elsteri CCALA 953.</title>
        <authorList>
            <person name="Gagunashvili A.N."/>
            <person name="Elster J."/>
            <person name="Andresson O.S."/>
        </authorList>
    </citation>
    <scope>NUCLEOTIDE SEQUENCE [LARGE SCALE GENOMIC DNA]</scope>
    <source>
        <strain evidence="3 4">CCALA 953</strain>
    </source>
</reference>
<keyword evidence="1" id="KW-0472">Membrane</keyword>
<feature type="transmembrane region" description="Helical" evidence="1">
    <location>
        <begin position="41"/>
        <end position="59"/>
    </location>
</feature>
<feature type="domain" description="DUF58" evidence="2">
    <location>
        <begin position="218"/>
        <end position="296"/>
    </location>
</feature>
<comment type="caution">
    <text evidence="3">The sequence shown here is derived from an EMBL/GenBank/DDBJ whole genome shotgun (WGS) entry which is preliminary data.</text>
</comment>
<dbReference type="PANTHER" id="PTHR34351:SF1">
    <property type="entry name" value="SLR1927 PROTEIN"/>
    <property type="match status" value="1"/>
</dbReference>
<dbReference type="Proteomes" id="UP000218238">
    <property type="component" value="Unassembled WGS sequence"/>
</dbReference>
<evidence type="ECO:0000313" key="4">
    <source>
        <dbReference type="Proteomes" id="UP000218238"/>
    </source>
</evidence>
<dbReference type="RefSeq" id="WP_095723571.1">
    <property type="nucleotide sequence ID" value="NZ_NTFS01000282.1"/>
</dbReference>
<evidence type="ECO:0000256" key="1">
    <source>
        <dbReference type="SAM" id="Phobius"/>
    </source>
</evidence>
<protein>
    <submittedName>
        <fullName evidence="3">DUF58 domain-containing protein</fullName>
    </submittedName>
</protein>
<evidence type="ECO:0000259" key="2">
    <source>
        <dbReference type="Pfam" id="PF01882"/>
    </source>
</evidence>
<dbReference type="AlphaFoldDB" id="A0A2A2TEG9"/>
<keyword evidence="1" id="KW-0812">Transmembrane</keyword>
<proteinExistence type="predicted"/>